<comment type="caution">
    <text evidence="1">The sequence shown here is derived from an EMBL/GenBank/DDBJ whole genome shotgun (WGS) entry which is preliminary data.</text>
</comment>
<accession>X1PCQ5</accession>
<sequence length="45" mass="4925">MNTYFMFGKYSAEAIKGVSAERTKKANDIILKLGGKIIAQYALLG</sequence>
<gene>
    <name evidence="1" type="ORF">S06H3_45919</name>
</gene>
<dbReference type="EMBL" id="BARV01028722">
    <property type="protein sequence ID" value="GAI36800.1"/>
    <property type="molecule type" value="Genomic_DNA"/>
</dbReference>
<organism evidence="1">
    <name type="scientific">marine sediment metagenome</name>
    <dbReference type="NCBI Taxonomy" id="412755"/>
    <lineage>
        <taxon>unclassified sequences</taxon>
        <taxon>metagenomes</taxon>
        <taxon>ecological metagenomes</taxon>
    </lineage>
</organism>
<dbReference type="AlphaFoldDB" id="X1PCQ5"/>
<reference evidence="1" key="1">
    <citation type="journal article" date="2014" name="Front. Microbiol.">
        <title>High frequency of phylogenetically diverse reductive dehalogenase-homologous genes in deep subseafloor sedimentary metagenomes.</title>
        <authorList>
            <person name="Kawai M."/>
            <person name="Futagami T."/>
            <person name="Toyoda A."/>
            <person name="Takaki Y."/>
            <person name="Nishi S."/>
            <person name="Hori S."/>
            <person name="Arai W."/>
            <person name="Tsubouchi T."/>
            <person name="Morono Y."/>
            <person name="Uchiyama I."/>
            <person name="Ito T."/>
            <person name="Fujiyama A."/>
            <person name="Inagaki F."/>
            <person name="Takami H."/>
        </authorList>
    </citation>
    <scope>NUCLEOTIDE SEQUENCE</scope>
    <source>
        <strain evidence="1">Expedition CK06-06</strain>
    </source>
</reference>
<proteinExistence type="predicted"/>
<evidence type="ECO:0000313" key="1">
    <source>
        <dbReference type="EMBL" id="GAI36800.1"/>
    </source>
</evidence>
<feature type="non-terminal residue" evidence="1">
    <location>
        <position position="45"/>
    </location>
</feature>
<evidence type="ECO:0008006" key="2">
    <source>
        <dbReference type="Google" id="ProtNLM"/>
    </source>
</evidence>
<protein>
    <recommendedName>
        <fullName evidence="2">GYD domain-containing protein</fullName>
    </recommendedName>
</protein>
<name>X1PCQ5_9ZZZZ</name>